<feature type="compositionally biased region" description="Low complexity" evidence="2">
    <location>
        <begin position="225"/>
        <end position="237"/>
    </location>
</feature>
<feature type="region of interest" description="Disordered" evidence="2">
    <location>
        <begin position="1"/>
        <end position="25"/>
    </location>
</feature>
<dbReference type="Proteomes" id="UP000663852">
    <property type="component" value="Unassembled WGS sequence"/>
</dbReference>
<organism evidence="4 5">
    <name type="scientific">Adineta ricciae</name>
    <name type="common">Rotifer</name>
    <dbReference type="NCBI Taxonomy" id="249248"/>
    <lineage>
        <taxon>Eukaryota</taxon>
        <taxon>Metazoa</taxon>
        <taxon>Spiralia</taxon>
        <taxon>Gnathifera</taxon>
        <taxon>Rotifera</taxon>
        <taxon>Eurotatoria</taxon>
        <taxon>Bdelloidea</taxon>
        <taxon>Adinetida</taxon>
        <taxon>Adinetidae</taxon>
        <taxon>Adineta</taxon>
    </lineage>
</organism>
<dbReference type="Gene3D" id="2.30.29.30">
    <property type="entry name" value="Pleckstrin-homology domain (PH domain)/Phosphotyrosine-binding domain (PTB)"/>
    <property type="match status" value="1"/>
</dbReference>
<dbReference type="InterPro" id="IPR026159">
    <property type="entry name" value="Malcavernin"/>
</dbReference>
<sequence>MFSHSSSLWTKSKSNKLDRPRPPSPWTNDLADQGLAVFVVQCAGTVDLTHDDDVDFSYKKKFLQFIYQCQIARRLPKKLSEKSAVHLHITAEQIKLLNTHQKTILSIPSHHIIACYYVEYDKDHIVGMKYVSAKDKASTVELIIFLLNDRHEADELCSSMDFCFRAIYITNEQNSDISKKLSLLTVSLSSTQQLRSSIGSTTSSSPSTVRSLSVASASSSSRVVVLDSSTTTTSDDASTPRRRHRRPRARHDDASPNRSSAKTTAKIIQNYLLDLQLELKNSELVEFGKLLTEWQSNQLTTKSFVKKTARLYGESRRNLLDGLHDFLPIDEQVWFLDYLDNLKTTKPSLFNSTESLEKVETL</sequence>
<proteinExistence type="inferred from homology"/>
<comment type="similarity">
    <text evidence="1">Belongs to the CCM2 family.</text>
</comment>
<comment type="caution">
    <text evidence="4">The sequence shown here is derived from an EMBL/GenBank/DDBJ whole genome shotgun (WGS) entry which is preliminary data.</text>
</comment>
<feature type="compositionally biased region" description="Low complexity" evidence="2">
    <location>
        <begin position="1"/>
        <end position="12"/>
    </location>
</feature>
<evidence type="ECO:0000259" key="3">
    <source>
        <dbReference type="Pfam" id="PF16545"/>
    </source>
</evidence>
<reference evidence="4" key="1">
    <citation type="submission" date="2021-02" db="EMBL/GenBank/DDBJ databases">
        <authorList>
            <person name="Nowell W R."/>
        </authorList>
    </citation>
    <scope>NUCLEOTIDE SEQUENCE</scope>
</reference>
<dbReference type="PANTHER" id="PTHR21642">
    <property type="entry name" value="CEREBRAL CAVERNOUS MALFORMATIONS PROTEIN 2 HOMOLOG"/>
    <property type="match status" value="1"/>
</dbReference>
<dbReference type="OrthoDB" id="10032357at2759"/>
<evidence type="ECO:0000256" key="1">
    <source>
        <dbReference type="ARBA" id="ARBA00010822"/>
    </source>
</evidence>
<feature type="domain" description="Cerebral cavernous malformations 2 harmonin-homology" evidence="3">
    <location>
        <begin position="261"/>
        <end position="342"/>
    </location>
</feature>
<gene>
    <name evidence="4" type="ORF">EDS130_LOCUS23449</name>
</gene>
<dbReference type="Gene3D" id="1.20.1160.20">
    <property type="match status" value="1"/>
</dbReference>
<protein>
    <recommendedName>
        <fullName evidence="3">Cerebral cavernous malformations 2 harmonin-homology domain-containing protein</fullName>
    </recommendedName>
</protein>
<feature type="region of interest" description="Disordered" evidence="2">
    <location>
        <begin position="225"/>
        <end position="262"/>
    </location>
</feature>
<name>A0A814TT22_ADIRI</name>
<evidence type="ECO:0000313" key="4">
    <source>
        <dbReference type="EMBL" id="CAF1166552.1"/>
    </source>
</evidence>
<dbReference type="AlphaFoldDB" id="A0A814TT22"/>
<dbReference type="InterPro" id="IPR032375">
    <property type="entry name" value="CCM2_C"/>
</dbReference>
<dbReference type="EMBL" id="CAJNOJ010000128">
    <property type="protein sequence ID" value="CAF1166552.1"/>
    <property type="molecule type" value="Genomic_DNA"/>
</dbReference>
<dbReference type="PANTHER" id="PTHR21642:SF6">
    <property type="entry name" value="CEREBRAL CAVERNOUS MALFORMATIONS 2 HARMONIN-HOMOLOGY DOMAIN-CONTAINING PROTEIN"/>
    <property type="match status" value="1"/>
</dbReference>
<evidence type="ECO:0000256" key="2">
    <source>
        <dbReference type="SAM" id="MobiDB-lite"/>
    </source>
</evidence>
<dbReference type="InterPro" id="IPR011993">
    <property type="entry name" value="PH-like_dom_sf"/>
</dbReference>
<accession>A0A814TT22</accession>
<dbReference type="Pfam" id="PF16545">
    <property type="entry name" value="CCM2_C"/>
    <property type="match status" value="1"/>
</dbReference>
<feature type="compositionally biased region" description="Basic residues" evidence="2">
    <location>
        <begin position="240"/>
        <end position="249"/>
    </location>
</feature>
<evidence type="ECO:0000313" key="5">
    <source>
        <dbReference type="Proteomes" id="UP000663852"/>
    </source>
</evidence>